<keyword evidence="2" id="KW-1185">Reference proteome</keyword>
<dbReference type="EMBL" id="SMKE01000002">
    <property type="protein sequence ID" value="TDC02649.1"/>
    <property type="molecule type" value="Genomic_DNA"/>
</dbReference>
<evidence type="ECO:0000313" key="2">
    <source>
        <dbReference type="Proteomes" id="UP000295626"/>
    </source>
</evidence>
<reference evidence="1 2" key="1">
    <citation type="submission" date="2019-02" db="EMBL/GenBank/DDBJ databases">
        <title>Draft genome sequences of novel Actinobacteria.</title>
        <authorList>
            <person name="Sahin N."/>
            <person name="Ay H."/>
            <person name="Saygin H."/>
        </authorList>
    </citation>
    <scope>NUCLEOTIDE SEQUENCE [LARGE SCALE GENOMIC DNA]</scope>
    <source>
        <strain evidence="1 2">JCM 30529</strain>
    </source>
</reference>
<gene>
    <name evidence="1" type="ORF">E1091_00160</name>
</gene>
<organism evidence="1 2">
    <name type="scientific">Micromonospora fluostatini</name>
    <dbReference type="NCBI Taxonomy" id="1629071"/>
    <lineage>
        <taxon>Bacteria</taxon>
        <taxon>Bacillati</taxon>
        <taxon>Actinomycetota</taxon>
        <taxon>Actinomycetes</taxon>
        <taxon>Micromonosporales</taxon>
        <taxon>Micromonosporaceae</taxon>
        <taxon>Micromonospora</taxon>
    </lineage>
</organism>
<accession>A0ABY2DPH4</accession>
<sequence length="101" mass="11642">MLDLRRWRRKRADERFPVKLRTRVLQLVRRGATPADAARAVDLPVQTIHSRSRIDPAWQARLDKALMAGRRPDVPHGTPSGYRYHKCHCPECRAAHRSPAS</sequence>
<evidence type="ECO:0000313" key="1">
    <source>
        <dbReference type="EMBL" id="TDC02649.1"/>
    </source>
</evidence>
<name>A0ABY2DPH4_9ACTN</name>
<evidence type="ECO:0008006" key="3">
    <source>
        <dbReference type="Google" id="ProtNLM"/>
    </source>
</evidence>
<protein>
    <recommendedName>
        <fullName evidence="3">Helix-turn-helix domain-containing protein</fullName>
    </recommendedName>
</protein>
<proteinExistence type="predicted"/>
<comment type="caution">
    <text evidence="1">The sequence shown here is derived from an EMBL/GenBank/DDBJ whole genome shotgun (WGS) entry which is preliminary data.</text>
</comment>
<dbReference type="Proteomes" id="UP000295626">
    <property type="component" value="Unassembled WGS sequence"/>
</dbReference>